<keyword evidence="11 12" id="KW-0804">Transcription</keyword>
<keyword evidence="4 12" id="KW-0548">Nucleotidyltransferase</keyword>
<dbReference type="Gene3D" id="3.40.1360.10">
    <property type="match status" value="1"/>
</dbReference>
<dbReference type="HAMAP" id="MF_00974">
    <property type="entry name" value="DNA_primase_DnaG"/>
    <property type="match status" value="1"/>
</dbReference>
<dbReference type="Pfam" id="PF01807">
    <property type="entry name" value="Zn_ribbon_DnaG"/>
    <property type="match status" value="1"/>
</dbReference>
<evidence type="ECO:0000256" key="13">
    <source>
        <dbReference type="PIRNR" id="PIRNR002811"/>
    </source>
</evidence>
<dbReference type="AlphaFoldDB" id="A0A0A1W2V7"/>
<comment type="cofactor">
    <cofactor evidence="12 13 14">
        <name>Zn(2+)</name>
        <dbReference type="ChEBI" id="CHEBI:29105"/>
    </cofactor>
    <text evidence="12 13 14">Binds 1 zinc ion per monomer.</text>
</comment>
<evidence type="ECO:0000256" key="9">
    <source>
        <dbReference type="ARBA" id="ARBA00022842"/>
    </source>
</evidence>
<dbReference type="InterPro" id="IPR006171">
    <property type="entry name" value="TOPRIM_dom"/>
</dbReference>
<dbReference type="InterPro" id="IPR006295">
    <property type="entry name" value="DNA_primase_DnaG"/>
</dbReference>
<dbReference type="InterPro" id="IPR037068">
    <property type="entry name" value="DNA_primase_core_N_sf"/>
</dbReference>
<evidence type="ECO:0000256" key="1">
    <source>
        <dbReference type="ARBA" id="ARBA00022478"/>
    </source>
</evidence>
<keyword evidence="17" id="KW-1185">Reference proteome</keyword>
<dbReference type="GO" id="GO:1990077">
    <property type="term" value="C:primosome complex"/>
    <property type="evidence" value="ECO:0007669"/>
    <property type="project" value="UniProtKB-KW"/>
</dbReference>
<name>A0A0A1W2V7_9SPHN</name>
<reference evidence="16 17" key="1">
    <citation type="submission" date="2014-11" db="EMBL/GenBank/DDBJ databases">
        <title>Whole genome shotgun sequence of Sphingomonas parapaucimobilis NBRC 15100.</title>
        <authorList>
            <person name="Katano-Makiyama Y."/>
            <person name="Hosoyama A."/>
            <person name="Hashimoto M."/>
            <person name="Hosoyama Y."/>
            <person name="Noguchi M."/>
            <person name="Numata M."/>
            <person name="Tsuchikane K."/>
            <person name="Hirakata S."/>
            <person name="Uohara A."/>
            <person name="Shimodaira J."/>
            <person name="Ohji S."/>
            <person name="Ichikawa N."/>
            <person name="Kimura A."/>
            <person name="Yamazoe A."/>
            <person name="Fujita N."/>
        </authorList>
    </citation>
    <scope>NUCLEOTIDE SEQUENCE [LARGE SCALE GENOMIC DNA]</scope>
    <source>
        <strain evidence="16 17">NBRC 15100</strain>
    </source>
</reference>
<dbReference type="GO" id="GO:0005737">
    <property type="term" value="C:cytoplasm"/>
    <property type="evidence" value="ECO:0007669"/>
    <property type="project" value="TreeGrafter"/>
</dbReference>
<feature type="zinc finger region" description="CHC2-type" evidence="12 14">
    <location>
        <begin position="54"/>
        <end position="78"/>
    </location>
</feature>
<dbReference type="GO" id="GO:0000428">
    <property type="term" value="C:DNA-directed RNA polymerase complex"/>
    <property type="evidence" value="ECO:0007669"/>
    <property type="project" value="UniProtKB-KW"/>
</dbReference>
<evidence type="ECO:0000313" key="16">
    <source>
        <dbReference type="EMBL" id="GAL99754.1"/>
    </source>
</evidence>
<dbReference type="EMBL" id="BBPI01000010">
    <property type="protein sequence ID" value="GAL99754.1"/>
    <property type="molecule type" value="Genomic_DNA"/>
</dbReference>
<dbReference type="InterPro" id="IPR013264">
    <property type="entry name" value="DNAG_N"/>
</dbReference>
<evidence type="ECO:0000256" key="2">
    <source>
        <dbReference type="ARBA" id="ARBA00022515"/>
    </source>
</evidence>
<dbReference type="PIRSF" id="PIRSF002811">
    <property type="entry name" value="DnaG"/>
    <property type="match status" value="1"/>
</dbReference>
<dbReference type="GO" id="GO:0008270">
    <property type="term" value="F:zinc ion binding"/>
    <property type="evidence" value="ECO:0007669"/>
    <property type="project" value="UniProtKB-UniRule"/>
</dbReference>
<accession>A0A0A1W2V7</accession>
<dbReference type="Pfam" id="PF08275">
    <property type="entry name" value="DNAG_N"/>
    <property type="match status" value="1"/>
</dbReference>
<keyword evidence="7 12" id="KW-0863">Zinc-finger</keyword>
<comment type="subunit">
    <text evidence="12">Monomer. Interacts with DnaB.</text>
</comment>
<dbReference type="SMART" id="SM00400">
    <property type="entry name" value="ZnF_CHCC"/>
    <property type="match status" value="1"/>
</dbReference>
<dbReference type="InterPro" id="IPR036977">
    <property type="entry name" value="DNA_primase_Znf_CHC2"/>
</dbReference>
<keyword evidence="6 12" id="KW-0479">Metal-binding</keyword>
<evidence type="ECO:0000256" key="5">
    <source>
        <dbReference type="ARBA" id="ARBA00022705"/>
    </source>
</evidence>
<evidence type="ECO:0000256" key="11">
    <source>
        <dbReference type="ARBA" id="ARBA00023163"/>
    </source>
</evidence>
<evidence type="ECO:0000256" key="8">
    <source>
        <dbReference type="ARBA" id="ARBA00022833"/>
    </source>
</evidence>
<dbReference type="SUPFAM" id="SSF56731">
    <property type="entry name" value="DNA primase core"/>
    <property type="match status" value="1"/>
</dbReference>
<dbReference type="PANTHER" id="PTHR30313">
    <property type="entry name" value="DNA PRIMASE"/>
    <property type="match status" value="1"/>
</dbReference>
<evidence type="ECO:0000256" key="10">
    <source>
        <dbReference type="ARBA" id="ARBA00023125"/>
    </source>
</evidence>
<evidence type="ECO:0000256" key="14">
    <source>
        <dbReference type="PIRSR" id="PIRSR002811-1"/>
    </source>
</evidence>
<dbReference type="NCBIfam" id="TIGR01391">
    <property type="entry name" value="dnaG"/>
    <property type="match status" value="1"/>
</dbReference>
<dbReference type="SMART" id="SM00493">
    <property type="entry name" value="TOPRIM"/>
    <property type="match status" value="1"/>
</dbReference>
<evidence type="ECO:0000259" key="15">
    <source>
        <dbReference type="PROSITE" id="PS50880"/>
    </source>
</evidence>
<feature type="domain" description="Toprim" evidence="15">
    <location>
        <begin position="269"/>
        <end position="351"/>
    </location>
</feature>
<protein>
    <recommendedName>
        <fullName evidence="12 13">DNA primase</fullName>
        <ecNumber evidence="12">2.7.7.101</ecNumber>
    </recommendedName>
</protein>
<keyword evidence="10 12" id="KW-0238">DNA-binding</keyword>
<comment type="domain">
    <text evidence="12">Contains an N-terminal zinc-binding domain, a central core domain that contains the primase activity, and a C-terminal DnaB-binding domain.</text>
</comment>
<evidence type="ECO:0000256" key="6">
    <source>
        <dbReference type="ARBA" id="ARBA00022723"/>
    </source>
</evidence>
<dbReference type="FunFam" id="3.40.1360.10:FF:000002">
    <property type="entry name" value="DNA primase"/>
    <property type="match status" value="1"/>
</dbReference>
<comment type="caution">
    <text evidence="16">The sequence shown here is derived from an EMBL/GenBank/DDBJ whole genome shotgun (WGS) entry which is preliminary data.</text>
</comment>
<dbReference type="PROSITE" id="PS50880">
    <property type="entry name" value="TOPRIM"/>
    <property type="match status" value="1"/>
</dbReference>
<comment type="similarity">
    <text evidence="12 13">Belongs to the DnaG primase family.</text>
</comment>
<keyword evidence="2 12" id="KW-0639">Primosome</keyword>
<dbReference type="Gene3D" id="3.90.580.10">
    <property type="entry name" value="Zinc finger, CHC2-type domain"/>
    <property type="match status" value="1"/>
</dbReference>
<dbReference type="InterPro" id="IPR034151">
    <property type="entry name" value="TOPRIM_DnaG_bac"/>
</dbReference>
<proteinExistence type="inferred from homology"/>
<dbReference type="Proteomes" id="UP000032305">
    <property type="component" value="Unassembled WGS sequence"/>
</dbReference>
<dbReference type="GO" id="GO:0006269">
    <property type="term" value="P:DNA replication, synthesis of primer"/>
    <property type="evidence" value="ECO:0007669"/>
    <property type="project" value="UniProtKB-UniRule"/>
</dbReference>
<evidence type="ECO:0000256" key="7">
    <source>
        <dbReference type="ARBA" id="ARBA00022771"/>
    </source>
</evidence>
<sequence>MPKTPSSATHYNREDAMSLTPQFLDELRARTSLSALIGKSVKLQKAGREYKGCCPFHNEKTPSFYVNDDKGFYHCFGCSAHGDAIRWMTDQRGLPFIDAVKELAQVAGLDMPEQDRRAAQKAERAKGLHDAMADAAAWFSEQLGGLSGGDARELLTRRRVTPDTARAFGLGFAPDSRGKLKAALKDYGDPALIECGLLIKVDGKDPYDRFRGRLMIPIRDARGRVIAFGGRIIGDGEPKYLNSPDTPLFDKGRTLYNLDRAAPAVRKSGRVLVVEGYMDVIALAQAGIAEAVAPLGTALTEHQLERLWRMVDVPTLCFDGDAAGQKAAIRAAHRALPLLQPGKSLSFVTLPQGQDPDDLIQEKGAAGFEDVLTRATPLSDLLWQSEIAQAQTDTPEGRAALKQRLEELAQQIPHKDLAYEYKRAMMSRYFDIFGIRRVNAAAVHQAVAEANRHVGRGVEYSLKRAVLLGLMRYPHVLCRYMDEISRLDMGDRYLNDWRHHLLDAAVNDPHLSRKDAAEAESLIEQIMATTDVHPIDARDYTRDLAFSFFSKASDPAIAVRDLEKIIEVMLEESETRANRERAVQAFQTDMTEDRFAEQTRCHAAHAQSRDELYRWLEAAHELADKQAGEAA</sequence>
<evidence type="ECO:0000313" key="17">
    <source>
        <dbReference type="Proteomes" id="UP000032305"/>
    </source>
</evidence>
<dbReference type="InterPro" id="IPR002694">
    <property type="entry name" value="Znf_CHC2"/>
</dbReference>
<dbReference type="InterPro" id="IPR050219">
    <property type="entry name" value="DnaG_primase"/>
</dbReference>
<gene>
    <name evidence="12 16" type="primary">dnaG</name>
    <name evidence="16" type="ORF">SP5_010_00470</name>
</gene>
<dbReference type="InterPro" id="IPR030846">
    <property type="entry name" value="DnaG_bac"/>
</dbReference>
<organism evidence="16 17">
    <name type="scientific">Sphingomonas parapaucimobilis NBRC 15100</name>
    <dbReference type="NCBI Taxonomy" id="1219049"/>
    <lineage>
        <taxon>Bacteria</taxon>
        <taxon>Pseudomonadati</taxon>
        <taxon>Pseudomonadota</taxon>
        <taxon>Alphaproteobacteria</taxon>
        <taxon>Sphingomonadales</taxon>
        <taxon>Sphingomonadaceae</taxon>
        <taxon>Sphingomonas</taxon>
    </lineage>
</organism>
<keyword evidence="8 12" id="KW-0862">Zinc</keyword>
<dbReference type="Gene3D" id="3.90.980.10">
    <property type="entry name" value="DNA primase, catalytic core, N-terminal domain"/>
    <property type="match status" value="1"/>
</dbReference>
<dbReference type="FunFam" id="3.90.580.10:FF:000001">
    <property type="entry name" value="DNA primase"/>
    <property type="match status" value="1"/>
</dbReference>
<keyword evidence="1 12" id="KW-0240">DNA-directed RNA polymerase</keyword>
<keyword evidence="3 12" id="KW-0808">Transferase</keyword>
<evidence type="ECO:0000256" key="3">
    <source>
        <dbReference type="ARBA" id="ARBA00022679"/>
    </source>
</evidence>
<dbReference type="GO" id="GO:0003899">
    <property type="term" value="F:DNA-directed RNA polymerase activity"/>
    <property type="evidence" value="ECO:0007669"/>
    <property type="project" value="UniProtKB-UniRule"/>
</dbReference>
<dbReference type="EC" id="2.7.7.101" evidence="12"/>
<evidence type="ECO:0000256" key="4">
    <source>
        <dbReference type="ARBA" id="ARBA00022695"/>
    </source>
</evidence>
<comment type="catalytic activity">
    <reaction evidence="12">
        <text>ssDNA + n NTP = ssDNA/pppN(pN)n-1 hybrid + (n-1) diphosphate.</text>
        <dbReference type="EC" id="2.7.7.101"/>
    </reaction>
</comment>
<dbReference type="CDD" id="cd03364">
    <property type="entry name" value="TOPRIM_DnaG_primases"/>
    <property type="match status" value="1"/>
</dbReference>
<dbReference type="PANTHER" id="PTHR30313:SF2">
    <property type="entry name" value="DNA PRIMASE"/>
    <property type="match status" value="1"/>
</dbReference>
<evidence type="ECO:0000256" key="12">
    <source>
        <dbReference type="HAMAP-Rule" id="MF_00974"/>
    </source>
</evidence>
<dbReference type="SUPFAM" id="SSF57783">
    <property type="entry name" value="Zinc beta-ribbon"/>
    <property type="match status" value="1"/>
</dbReference>
<comment type="function">
    <text evidence="12 13">RNA polymerase that catalyzes the synthesis of short RNA molecules used as primers for DNA polymerase during DNA replication.</text>
</comment>
<dbReference type="eggNOG" id="COG0358">
    <property type="taxonomic scope" value="Bacteria"/>
</dbReference>
<keyword evidence="5 12" id="KW-0235">DNA replication</keyword>
<keyword evidence="9" id="KW-0460">Magnesium</keyword>
<dbReference type="Pfam" id="PF13662">
    <property type="entry name" value="Toprim_4"/>
    <property type="match status" value="1"/>
</dbReference>
<dbReference type="GO" id="GO:0003677">
    <property type="term" value="F:DNA binding"/>
    <property type="evidence" value="ECO:0007669"/>
    <property type="project" value="UniProtKB-KW"/>
</dbReference>